<protein>
    <submittedName>
        <fullName evidence="2">Uncharacterized protein</fullName>
    </submittedName>
</protein>
<gene>
    <name evidence="2" type="ORF">SLEP1_g42479</name>
</gene>
<dbReference type="AlphaFoldDB" id="A0AAV5L9Z4"/>
<evidence type="ECO:0000256" key="1">
    <source>
        <dbReference type="SAM" id="MobiDB-lite"/>
    </source>
</evidence>
<sequence length="82" mass="8986">MPDKALGNASNKVTHEGDTLNKVTQNMPDEAFKGVHRMRVIHVGQGIKRSTSDEVTHERDAPNKDCHAPEPKSEDATDAVHS</sequence>
<feature type="region of interest" description="Disordered" evidence="1">
    <location>
        <begin position="44"/>
        <end position="82"/>
    </location>
</feature>
<comment type="caution">
    <text evidence="2">The sequence shown here is derived from an EMBL/GenBank/DDBJ whole genome shotgun (WGS) entry which is preliminary data.</text>
</comment>
<accession>A0AAV5L9Z4</accession>
<feature type="compositionally biased region" description="Basic and acidic residues" evidence="1">
    <location>
        <begin position="50"/>
        <end position="82"/>
    </location>
</feature>
<organism evidence="2 3">
    <name type="scientific">Rubroshorea leprosula</name>
    <dbReference type="NCBI Taxonomy" id="152421"/>
    <lineage>
        <taxon>Eukaryota</taxon>
        <taxon>Viridiplantae</taxon>
        <taxon>Streptophyta</taxon>
        <taxon>Embryophyta</taxon>
        <taxon>Tracheophyta</taxon>
        <taxon>Spermatophyta</taxon>
        <taxon>Magnoliopsida</taxon>
        <taxon>eudicotyledons</taxon>
        <taxon>Gunneridae</taxon>
        <taxon>Pentapetalae</taxon>
        <taxon>rosids</taxon>
        <taxon>malvids</taxon>
        <taxon>Malvales</taxon>
        <taxon>Dipterocarpaceae</taxon>
        <taxon>Rubroshorea</taxon>
    </lineage>
</organism>
<keyword evidence="3" id="KW-1185">Reference proteome</keyword>
<dbReference type="EMBL" id="BPVZ01000103">
    <property type="protein sequence ID" value="GKV34056.1"/>
    <property type="molecule type" value="Genomic_DNA"/>
</dbReference>
<evidence type="ECO:0000313" key="3">
    <source>
        <dbReference type="Proteomes" id="UP001054252"/>
    </source>
</evidence>
<dbReference type="Proteomes" id="UP001054252">
    <property type="component" value="Unassembled WGS sequence"/>
</dbReference>
<name>A0AAV5L9Z4_9ROSI</name>
<evidence type="ECO:0000313" key="2">
    <source>
        <dbReference type="EMBL" id="GKV34056.1"/>
    </source>
</evidence>
<reference evidence="2 3" key="1">
    <citation type="journal article" date="2021" name="Commun. Biol.">
        <title>The genome of Shorea leprosula (Dipterocarpaceae) highlights the ecological relevance of drought in aseasonal tropical rainforests.</title>
        <authorList>
            <person name="Ng K.K.S."/>
            <person name="Kobayashi M.J."/>
            <person name="Fawcett J.A."/>
            <person name="Hatakeyama M."/>
            <person name="Paape T."/>
            <person name="Ng C.H."/>
            <person name="Ang C.C."/>
            <person name="Tnah L.H."/>
            <person name="Lee C.T."/>
            <person name="Nishiyama T."/>
            <person name="Sese J."/>
            <person name="O'Brien M.J."/>
            <person name="Copetti D."/>
            <person name="Mohd Noor M.I."/>
            <person name="Ong R.C."/>
            <person name="Putra M."/>
            <person name="Sireger I.Z."/>
            <person name="Indrioko S."/>
            <person name="Kosugi Y."/>
            <person name="Izuno A."/>
            <person name="Isagi Y."/>
            <person name="Lee S.L."/>
            <person name="Shimizu K.K."/>
        </authorList>
    </citation>
    <scope>NUCLEOTIDE SEQUENCE [LARGE SCALE GENOMIC DNA]</scope>
    <source>
        <strain evidence="2">214</strain>
    </source>
</reference>
<proteinExistence type="predicted"/>
<feature type="region of interest" description="Disordered" evidence="1">
    <location>
        <begin position="1"/>
        <end position="24"/>
    </location>
</feature>